<name>A0A0P8W7C7_9CLOT</name>
<sequence length="385" mass="45118">MKNVLLIYPHNFLERNMGTNNRVYKIAEFLKENNCSIDLFACKNFVSTTFDSFSLYNQEGIIDNLYLYDFYETRIFSKKLKTRRTILERIFNVKETIDLDDWVTPKFKEQFKYILNNKYDYIVMFYLYTGELLNNINDKSRKIYFMEDFLSVGHYVSNYSNEVGGPLNSELKRLGYFDDIICISYDEKVFFEKLMTDKSFYFLPHLVNREEKDLDLKNDVDILFLGYDNKYNIEGVNWFLECVLPNLNSEINIYIVGKVTEHVKKHYTNVIKIDFAKDLHSLYSRTKIAICPLLNGTGMKVKVVEAMSYGIPVVCTSRGVDGFPDKFKNGCLVSDDPVQFAELINKLLEDSIFYNSTSDNIRSYFGDILSIERNSSVLVDIFDLK</sequence>
<dbReference type="PANTHER" id="PTHR12526">
    <property type="entry name" value="GLYCOSYLTRANSFERASE"/>
    <property type="match status" value="1"/>
</dbReference>
<gene>
    <name evidence="1" type="ORF">OXPF_31260</name>
</gene>
<dbReference type="STRING" id="36849.OXPF_31260"/>
<dbReference type="EMBL" id="LKET01000039">
    <property type="protein sequence ID" value="KPU43684.1"/>
    <property type="molecule type" value="Genomic_DNA"/>
</dbReference>
<keyword evidence="2" id="KW-1185">Reference proteome</keyword>
<organism evidence="1 2">
    <name type="scientific">Oxobacter pfennigii</name>
    <dbReference type="NCBI Taxonomy" id="36849"/>
    <lineage>
        <taxon>Bacteria</taxon>
        <taxon>Bacillati</taxon>
        <taxon>Bacillota</taxon>
        <taxon>Clostridia</taxon>
        <taxon>Eubacteriales</taxon>
        <taxon>Clostridiaceae</taxon>
        <taxon>Oxobacter</taxon>
    </lineage>
</organism>
<evidence type="ECO:0000313" key="2">
    <source>
        <dbReference type="Proteomes" id="UP000050326"/>
    </source>
</evidence>
<dbReference type="Pfam" id="PF13692">
    <property type="entry name" value="Glyco_trans_1_4"/>
    <property type="match status" value="1"/>
</dbReference>
<proteinExistence type="predicted"/>
<reference evidence="1 2" key="1">
    <citation type="submission" date="2015-09" db="EMBL/GenBank/DDBJ databases">
        <title>Genome sequence of Oxobacter pfennigii DSM 3222.</title>
        <authorList>
            <person name="Poehlein A."/>
            <person name="Bengelsdorf F.R."/>
            <person name="Schiel-Bengelsdorf B."/>
            <person name="Duerre P."/>
            <person name="Daniel R."/>
        </authorList>
    </citation>
    <scope>NUCLEOTIDE SEQUENCE [LARGE SCALE GENOMIC DNA]</scope>
    <source>
        <strain evidence="1 2">DSM 3222</strain>
    </source>
</reference>
<dbReference type="SUPFAM" id="SSF53756">
    <property type="entry name" value="UDP-Glycosyltransferase/glycogen phosphorylase"/>
    <property type="match status" value="1"/>
</dbReference>
<dbReference type="OrthoDB" id="9807209at2"/>
<dbReference type="Proteomes" id="UP000050326">
    <property type="component" value="Unassembled WGS sequence"/>
</dbReference>
<dbReference type="RefSeq" id="WP_054876110.1">
    <property type="nucleotide sequence ID" value="NZ_LKET01000039.1"/>
</dbReference>
<accession>A0A0P8W7C7</accession>
<dbReference type="PANTHER" id="PTHR12526:SF630">
    <property type="entry name" value="GLYCOSYLTRANSFERASE"/>
    <property type="match status" value="1"/>
</dbReference>
<dbReference type="AlphaFoldDB" id="A0A0P8W7C7"/>
<keyword evidence="1" id="KW-0808">Transferase</keyword>
<evidence type="ECO:0000313" key="1">
    <source>
        <dbReference type="EMBL" id="KPU43684.1"/>
    </source>
</evidence>
<protein>
    <submittedName>
        <fullName evidence="1">Glycosyl transferases group 1</fullName>
    </submittedName>
</protein>
<comment type="caution">
    <text evidence="1">The sequence shown here is derived from an EMBL/GenBank/DDBJ whole genome shotgun (WGS) entry which is preliminary data.</text>
</comment>
<dbReference type="Gene3D" id="3.40.50.2000">
    <property type="entry name" value="Glycogen Phosphorylase B"/>
    <property type="match status" value="1"/>
</dbReference>
<dbReference type="GO" id="GO:0016740">
    <property type="term" value="F:transferase activity"/>
    <property type="evidence" value="ECO:0007669"/>
    <property type="project" value="UniProtKB-KW"/>
</dbReference>